<feature type="signal peptide" evidence="1">
    <location>
        <begin position="1"/>
        <end position="19"/>
    </location>
</feature>
<name>A0A8J3E8L6_9GAMM</name>
<keyword evidence="3" id="KW-1185">Reference proteome</keyword>
<evidence type="ECO:0000256" key="1">
    <source>
        <dbReference type="SAM" id="SignalP"/>
    </source>
</evidence>
<dbReference type="RefSeq" id="WP_117002921.1">
    <property type="nucleotide sequence ID" value="NZ_BMJS01000018.1"/>
</dbReference>
<proteinExistence type="predicted"/>
<dbReference type="Proteomes" id="UP000636949">
    <property type="component" value="Unassembled WGS sequence"/>
</dbReference>
<evidence type="ECO:0000313" key="3">
    <source>
        <dbReference type="Proteomes" id="UP000636949"/>
    </source>
</evidence>
<feature type="chain" id="PRO_5035256507" evidence="1">
    <location>
        <begin position="20"/>
        <end position="158"/>
    </location>
</feature>
<accession>A0A8J3E8L6</accession>
<comment type="caution">
    <text evidence="2">The sequence shown here is derived from an EMBL/GenBank/DDBJ whole genome shotgun (WGS) entry which is preliminary data.</text>
</comment>
<reference evidence="2" key="1">
    <citation type="journal article" date="2014" name="Int. J. Syst. Evol. Microbiol.">
        <title>Complete genome sequence of Corynebacterium casei LMG S-19264T (=DSM 44701T), isolated from a smear-ripened cheese.</title>
        <authorList>
            <consortium name="US DOE Joint Genome Institute (JGI-PGF)"/>
            <person name="Walter F."/>
            <person name="Albersmeier A."/>
            <person name="Kalinowski J."/>
            <person name="Ruckert C."/>
        </authorList>
    </citation>
    <scope>NUCLEOTIDE SEQUENCE</scope>
    <source>
        <strain evidence="2">CGMCC 1.15758</strain>
    </source>
</reference>
<protein>
    <submittedName>
        <fullName evidence="2">Uncharacterized protein</fullName>
    </submittedName>
</protein>
<organism evidence="2 3">
    <name type="scientific">Cysteiniphilum litorale</name>
    <dbReference type="NCBI Taxonomy" id="2056700"/>
    <lineage>
        <taxon>Bacteria</taxon>
        <taxon>Pseudomonadati</taxon>
        <taxon>Pseudomonadota</taxon>
        <taxon>Gammaproteobacteria</taxon>
        <taxon>Thiotrichales</taxon>
        <taxon>Fastidiosibacteraceae</taxon>
        <taxon>Cysteiniphilum</taxon>
    </lineage>
</organism>
<keyword evidence="1" id="KW-0732">Signal</keyword>
<sequence length="158" mass="17592">MLKKTLICSSLLICGIANAGENITISPPSYTDNNGVVRSFTFAQLGVTGIYLHRTCKRTSHYNHNDMSQILSITNSNNFNIYVPACKKYNGSRGKTVQVEVRIFTKTNQYGVAKSYISKSKFPQQLLVANPQDCYNSLNKGIDSAYIDACQITDFTTR</sequence>
<reference evidence="2" key="2">
    <citation type="submission" date="2020-09" db="EMBL/GenBank/DDBJ databases">
        <authorList>
            <person name="Sun Q."/>
            <person name="Zhou Y."/>
        </authorList>
    </citation>
    <scope>NUCLEOTIDE SEQUENCE</scope>
    <source>
        <strain evidence="2">CGMCC 1.15758</strain>
    </source>
</reference>
<evidence type="ECO:0000313" key="2">
    <source>
        <dbReference type="EMBL" id="GGF99855.1"/>
    </source>
</evidence>
<gene>
    <name evidence="2" type="ORF">GCM10010995_16450</name>
</gene>
<dbReference type="EMBL" id="BMJS01000018">
    <property type="protein sequence ID" value="GGF99855.1"/>
    <property type="molecule type" value="Genomic_DNA"/>
</dbReference>
<dbReference type="AlphaFoldDB" id="A0A8J3E8L6"/>